<evidence type="ECO:0000256" key="3">
    <source>
        <dbReference type="ARBA" id="ARBA00022989"/>
    </source>
</evidence>
<keyword evidence="2 5" id="KW-0812">Transmembrane</keyword>
<dbReference type="PRINTS" id="PR01840">
    <property type="entry name" value="TATCFAMILY"/>
</dbReference>
<dbReference type="GO" id="GO:0043953">
    <property type="term" value="P:protein transport by the Tat complex"/>
    <property type="evidence" value="ECO:0007669"/>
    <property type="project" value="TreeGrafter"/>
</dbReference>
<evidence type="ECO:0000256" key="1">
    <source>
        <dbReference type="ARBA" id="ARBA00004141"/>
    </source>
</evidence>
<dbReference type="GO" id="GO:0065002">
    <property type="term" value="P:intracellular protein transmembrane transport"/>
    <property type="evidence" value="ECO:0007669"/>
    <property type="project" value="TreeGrafter"/>
</dbReference>
<sequence>MLVVKPSEWPSLATKAGRFIRLARTRLAPILLEVKDISRVRSWKRGGHRSPMAGPLFPSPTRKAENFQWLKTSGQRRSDACLMDRLPFLSHLSELRSRVLRGVLWIAISMLVCFPFSNRVLSWLGAKSGTRLVFTTPTEAFWITLKVALTMGLLISYPLVLWEVWRFVAPGLYRDEKKRVFKWLFGLTFFFFLGVCFSDLLALPQALHFLVGFGQGEGLSPFLSVDKTISFELRFSLCSFGLIFELPLLMALLTSM</sequence>
<dbReference type="EMBL" id="AY204384">
    <property type="protein sequence ID" value="AAO38316.1"/>
    <property type="molecule type" value="Genomic_DNA"/>
</dbReference>
<dbReference type="AlphaFoldDB" id="Q7X1I5"/>
<evidence type="ECO:0000256" key="4">
    <source>
        <dbReference type="ARBA" id="ARBA00023136"/>
    </source>
</evidence>
<accession>Q7X1I5</accession>
<keyword evidence="3 5" id="KW-1133">Transmembrane helix</keyword>
<protein>
    <submittedName>
        <fullName evidence="6">Lfe135p1</fullName>
    </submittedName>
</protein>
<dbReference type="PANTHER" id="PTHR30371:SF0">
    <property type="entry name" value="SEC-INDEPENDENT PROTEIN TRANSLOCASE PROTEIN TATC, CHLOROPLASTIC-RELATED"/>
    <property type="match status" value="1"/>
</dbReference>
<dbReference type="Pfam" id="PF00902">
    <property type="entry name" value="TatC"/>
    <property type="match status" value="1"/>
</dbReference>
<dbReference type="InterPro" id="IPR002033">
    <property type="entry name" value="TatC"/>
</dbReference>
<feature type="transmembrane region" description="Helical" evidence="5">
    <location>
        <begin position="141"/>
        <end position="162"/>
    </location>
</feature>
<evidence type="ECO:0000256" key="2">
    <source>
        <dbReference type="ARBA" id="ARBA00022692"/>
    </source>
</evidence>
<feature type="transmembrane region" description="Helical" evidence="5">
    <location>
        <begin position="102"/>
        <end position="121"/>
    </location>
</feature>
<dbReference type="PANTHER" id="PTHR30371">
    <property type="entry name" value="SEC-INDEPENDENT PROTEIN TRANSLOCASE PROTEIN TATC"/>
    <property type="match status" value="1"/>
</dbReference>
<organism evidence="6">
    <name type="scientific">Leptospirillum ferrooxidans</name>
    <dbReference type="NCBI Taxonomy" id="180"/>
    <lineage>
        <taxon>Bacteria</taxon>
        <taxon>Pseudomonadati</taxon>
        <taxon>Nitrospirota</taxon>
        <taxon>Nitrospiria</taxon>
        <taxon>Nitrospirales</taxon>
        <taxon>Nitrospiraceae</taxon>
        <taxon>Leptospirillum</taxon>
    </lineage>
</organism>
<evidence type="ECO:0000313" key="6">
    <source>
        <dbReference type="EMBL" id="AAO38316.1"/>
    </source>
</evidence>
<dbReference type="GO" id="GO:0009977">
    <property type="term" value="F:proton motive force dependent protein transmembrane transporter activity"/>
    <property type="evidence" value="ECO:0007669"/>
    <property type="project" value="TreeGrafter"/>
</dbReference>
<evidence type="ECO:0000256" key="5">
    <source>
        <dbReference type="SAM" id="Phobius"/>
    </source>
</evidence>
<feature type="transmembrane region" description="Helical" evidence="5">
    <location>
        <begin position="183"/>
        <end position="213"/>
    </location>
</feature>
<keyword evidence="4 5" id="KW-0472">Membrane</keyword>
<feature type="non-terminal residue" evidence="6">
    <location>
        <position position="256"/>
    </location>
</feature>
<comment type="subcellular location">
    <subcellularLocation>
        <location evidence="1">Membrane</location>
        <topology evidence="1">Multi-pass membrane protein</topology>
    </subcellularLocation>
</comment>
<reference evidence="6" key="1">
    <citation type="journal article" date="2003" name="Proc. Natl. Acad. Sci. U.S.A.">
        <title>Gene function analysis in environmental isolates: the nif regulon of the strict iron oxidizing bacterium Leptospirillum ferrooxidans.</title>
        <authorList>
            <person name="Parro V."/>
            <person name="Moreno-Paz M."/>
        </authorList>
    </citation>
    <scope>NUCLEOTIDE SEQUENCE</scope>
</reference>
<dbReference type="GO" id="GO:0033281">
    <property type="term" value="C:TAT protein transport complex"/>
    <property type="evidence" value="ECO:0007669"/>
    <property type="project" value="TreeGrafter"/>
</dbReference>
<feature type="transmembrane region" description="Helical" evidence="5">
    <location>
        <begin position="233"/>
        <end position="253"/>
    </location>
</feature>
<name>Q7X1I5_9BACT</name>
<proteinExistence type="predicted"/>